<sequence>MQRFVGDDSNAMYDMVTDDESWIYFTIPKPKDSVLEILAGLPYGSDLAPCNFYLFSKKLRGKRFTNPEEAVAAHEKTVGATLKRAII</sequence>
<accession>A0A4C1WB67</accession>
<dbReference type="EMBL" id="BGZK01000521">
    <property type="protein sequence ID" value="GBP48293.1"/>
    <property type="molecule type" value="Genomic_DNA"/>
</dbReference>
<name>A0A4C1WB67_EUMVA</name>
<comment type="caution">
    <text evidence="1">The sequence shown here is derived from an EMBL/GenBank/DDBJ whole genome shotgun (WGS) entry which is preliminary data.</text>
</comment>
<reference evidence="1 2" key="1">
    <citation type="journal article" date="2019" name="Commun. Biol.">
        <title>The bagworm genome reveals a unique fibroin gene that provides high tensile strength.</title>
        <authorList>
            <person name="Kono N."/>
            <person name="Nakamura H."/>
            <person name="Ohtoshi R."/>
            <person name="Tomita M."/>
            <person name="Numata K."/>
            <person name="Arakawa K."/>
        </authorList>
    </citation>
    <scope>NUCLEOTIDE SEQUENCE [LARGE SCALE GENOMIC DNA]</scope>
</reference>
<evidence type="ECO:0000313" key="1">
    <source>
        <dbReference type="EMBL" id="GBP48293.1"/>
    </source>
</evidence>
<proteinExistence type="predicted"/>
<evidence type="ECO:0000313" key="2">
    <source>
        <dbReference type="Proteomes" id="UP000299102"/>
    </source>
</evidence>
<dbReference type="OrthoDB" id="10017160at2759"/>
<dbReference type="Proteomes" id="UP000299102">
    <property type="component" value="Unassembled WGS sequence"/>
</dbReference>
<protein>
    <submittedName>
        <fullName evidence="1">Uncharacterized protein</fullName>
    </submittedName>
</protein>
<gene>
    <name evidence="1" type="ORF">EVAR_34786_1</name>
</gene>
<organism evidence="1 2">
    <name type="scientific">Eumeta variegata</name>
    <name type="common">Bagworm moth</name>
    <name type="synonym">Eumeta japonica</name>
    <dbReference type="NCBI Taxonomy" id="151549"/>
    <lineage>
        <taxon>Eukaryota</taxon>
        <taxon>Metazoa</taxon>
        <taxon>Ecdysozoa</taxon>
        <taxon>Arthropoda</taxon>
        <taxon>Hexapoda</taxon>
        <taxon>Insecta</taxon>
        <taxon>Pterygota</taxon>
        <taxon>Neoptera</taxon>
        <taxon>Endopterygota</taxon>
        <taxon>Lepidoptera</taxon>
        <taxon>Glossata</taxon>
        <taxon>Ditrysia</taxon>
        <taxon>Tineoidea</taxon>
        <taxon>Psychidae</taxon>
        <taxon>Oiketicinae</taxon>
        <taxon>Eumeta</taxon>
    </lineage>
</organism>
<dbReference type="AlphaFoldDB" id="A0A4C1WB67"/>
<keyword evidence="2" id="KW-1185">Reference proteome</keyword>